<sequence>MTHTDPTSGNEPESSEDTHAGPSEGGQQDRRFVLHKPGGEPVRAGRNLPLAVGTGLALGALVLASLFTYKATFVAILVAALAVGLRELNRAFSAQGTRIALVPLAVGGTAMLVGAYFEGTEWLFGALALTAIAALTWRLGGGADGYVRDVGASLFTIVYVPLMLGFWLLLLNTPDDGRARLIAFIIVTIASDIGGYFAGILFGRHKMAPTISPNKTWEGFGGSLLACVLAGVLTVMLLLDGPSWVGMLLGAAVCLAAIVGDLIESLIKRDTGVKDMGSFLPGHGGLLDRLDSLLIAGPVAWLVLLLV</sequence>
<keyword evidence="8" id="KW-1003">Cell membrane</keyword>
<evidence type="ECO:0000256" key="8">
    <source>
        <dbReference type="ARBA" id="ARBA00022475"/>
    </source>
</evidence>
<feature type="transmembrane region" description="Helical" evidence="20">
    <location>
        <begin position="97"/>
        <end position="116"/>
    </location>
</feature>
<evidence type="ECO:0000256" key="3">
    <source>
        <dbReference type="ARBA" id="ARBA00005119"/>
    </source>
</evidence>
<evidence type="ECO:0000256" key="15">
    <source>
        <dbReference type="ARBA" id="ARBA00023136"/>
    </source>
</evidence>
<keyword evidence="11 18" id="KW-0812">Transmembrane</keyword>
<keyword evidence="13 20" id="KW-1133">Transmembrane helix</keyword>
<evidence type="ECO:0000256" key="6">
    <source>
        <dbReference type="ARBA" id="ARBA00012487"/>
    </source>
</evidence>
<dbReference type="InterPro" id="IPR000374">
    <property type="entry name" value="PC_trans"/>
</dbReference>
<comment type="pathway">
    <text evidence="4">Lipid metabolism.</text>
</comment>
<evidence type="ECO:0000256" key="5">
    <source>
        <dbReference type="ARBA" id="ARBA00010185"/>
    </source>
</evidence>
<comment type="catalytic activity">
    <reaction evidence="1 18">
        <text>a 1,2-diacyl-sn-glycero-3-phosphate + CTP + H(+) = a CDP-1,2-diacyl-sn-glycerol + diphosphate</text>
        <dbReference type="Rhea" id="RHEA:16229"/>
        <dbReference type="ChEBI" id="CHEBI:15378"/>
        <dbReference type="ChEBI" id="CHEBI:33019"/>
        <dbReference type="ChEBI" id="CHEBI:37563"/>
        <dbReference type="ChEBI" id="CHEBI:58332"/>
        <dbReference type="ChEBI" id="CHEBI:58608"/>
        <dbReference type="EC" id="2.7.7.41"/>
    </reaction>
</comment>
<evidence type="ECO:0000313" key="21">
    <source>
        <dbReference type="EMBL" id="MDS1270615.1"/>
    </source>
</evidence>
<evidence type="ECO:0000256" key="1">
    <source>
        <dbReference type="ARBA" id="ARBA00001698"/>
    </source>
</evidence>
<evidence type="ECO:0000256" key="4">
    <source>
        <dbReference type="ARBA" id="ARBA00005189"/>
    </source>
</evidence>
<dbReference type="PROSITE" id="PS01315">
    <property type="entry name" value="CDS"/>
    <property type="match status" value="1"/>
</dbReference>
<dbReference type="EMBL" id="JAVLVT010000004">
    <property type="protein sequence ID" value="MDS1270615.1"/>
    <property type="molecule type" value="Genomic_DNA"/>
</dbReference>
<reference evidence="22" key="1">
    <citation type="submission" date="2023-07" db="EMBL/GenBank/DDBJ databases">
        <title>Novel species in the genus Lipingzhangella isolated from Sambhar Salt Lake.</title>
        <authorList>
            <person name="Jiya N."/>
            <person name="Kajale S."/>
            <person name="Sharma A."/>
        </authorList>
    </citation>
    <scope>NUCLEOTIDE SEQUENCE [LARGE SCALE GENOMIC DNA]</scope>
    <source>
        <strain evidence="22">LS1_29</strain>
    </source>
</reference>
<evidence type="ECO:0000256" key="14">
    <source>
        <dbReference type="ARBA" id="ARBA00023098"/>
    </source>
</evidence>
<dbReference type="Pfam" id="PF01148">
    <property type="entry name" value="CTP_transf_1"/>
    <property type="match status" value="1"/>
</dbReference>
<keyword evidence="17" id="KW-1208">Phospholipid metabolism</keyword>
<proteinExistence type="inferred from homology"/>
<evidence type="ECO:0000313" key="22">
    <source>
        <dbReference type="Proteomes" id="UP001250214"/>
    </source>
</evidence>
<feature type="transmembrane region" description="Helical" evidence="20">
    <location>
        <begin position="56"/>
        <end position="85"/>
    </location>
</feature>
<protein>
    <recommendedName>
        <fullName evidence="7 18">Phosphatidate cytidylyltransferase</fullName>
        <ecNumber evidence="6 18">2.7.7.41</ecNumber>
    </recommendedName>
</protein>
<keyword evidence="10 18" id="KW-0808">Transferase</keyword>
<keyword evidence="15 20" id="KW-0472">Membrane</keyword>
<organism evidence="21 22">
    <name type="scientific">Lipingzhangella rawalii</name>
    <dbReference type="NCBI Taxonomy" id="2055835"/>
    <lineage>
        <taxon>Bacteria</taxon>
        <taxon>Bacillati</taxon>
        <taxon>Actinomycetota</taxon>
        <taxon>Actinomycetes</taxon>
        <taxon>Streptosporangiales</taxon>
        <taxon>Nocardiopsidaceae</taxon>
        <taxon>Lipingzhangella</taxon>
    </lineage>
</organism>
<feature type="transmembrane region" description="Helical" evidence="20">
    <location>
        <begin position="122"/>
        <end position="140"/>
    </location>
</feature>
<evidence type="ECO:0000256" key="17">
    <source>
        <dbReference type="ARBA" id="ARBA00023264"/>
    </source>
</evidence>
<evidence type="ECO:0000256" key="12">
    <source>
        <dbReference type="ARBA" id="ARBA00022695"/>
    </source>
</evidence>
<feature type="transmembrane region" description="Helical" evidence="20">
    <location>
        <begin position="152"/>
        <end position="170"/>
    </location>
</feature>
<feature type="region of interest" description="Disordered" evidence="19">
    <location>
        <begin position="1"/>
        <end position="40"/>
    </location>
</feature>
<feature type="transmembrane region" description="Helical" evidence="20">
    <location>
        <begin position="182"/>
        <end position="204"/>
    </location>
</feature>
<feature type="transmembrane region" description="Helical" evidence="20">
    <location>
        <begin position="244"/>
        <end position="266"/>
    </location>
</feature>
<evidence type="ECO:0000256" key="19">
    <source>
        <dbReference type="SAM" id="MobiDB-lite"/>
    </source>
</evidence>
<evidence type="ECO:0000256" key="20">
    <source>
        <dbReference type="SAM" id="Phobius"/>
    </source>
</evidence>
<feature type="transmembrane region" description="Helical" evidence="20">
    <location>
        <begin position="216"/>
        <end position="238"/>
    </location>
</feature>
<comment type="similarity">
    <text evidence="5 18">Belongs to the CDS family.</text>
</comment>
<gene>
    <name evidence="21" type="ORF">RIF23_09925</name>
</gene>
<name>A0ABU2H6Y7_9ACTN</name>
<accession>A0ABU2H6Y7</accession>
<keyword evidence="14" id="KW-0443">Lipid metabolism</keyword>
<dbReference type="Proteomes" id="UP001250214">
    <property type="component" value="Unassembled WGS sequence"/>
</dbReference>
<keyword evidence="9" id="KW-0444">Lipid biosynthesis</keyword>
<keyword evidence="12 18" id="KW-0548">Nucleotidyltransferase</keyword>
<evidence type="ECO:0000256" key="10">
    <source>
        <dbReference type="ARBA" id="ARBA00022679"/>
    </source>
</evidence>
<dbReference type="PANTHER" id="PTHR46382">
    <property type="entry name" value="PHOSPHATIDATE CYTIDYLYLTRANSFERASE"/>
    <property type="match status" value="1"/>
</dbReference>
<evidence type="ECO:0000256" key="2">
    <source>
        <dbReference type="ARBA" id="ARBA00004651"/>
    </source>
</evidence>
<evidence type="ECO:0000256" key="18">
    <source>
        <dbReference type="RuleBase" id="RU003938"/>
    </source>
</evidence>
<dbReference type="EC" id="2.7.7.41" evidence="6 18"/>
<dbReference type="GO" id="GO:0004605">
    <property type="term" value="F:phosphatidate cytidylyltransferase activity"/>
    <property type="evidence" value="ECO:0007669"/>
    <property type="project" value="UniProtKB-EC"/>
</dbReference>
<evidence type="ECO:0000256" key="13">
    <source>
        <dbReference type="ARBA" id="ARBA00022989"/>
    </source>
</evidence>
<feature type="compositionally biased region" description="Polar residues" evidence="19">
    <location>
        <begin position="1"/>
        <end position="12"/>
    </location>
</feature>
<keyword evidence="16" id="KW-0594">Phospholipid biosynthesis</keyword>
<keyword evidence="22" id="KW-1185">Reference proteome</keyword>
<comment type="pathway">
    <text evidence="3 18">Phospholipid metabolism; CDP-diacylglycerol biosynthesis; CDP-diacylglycerol from sn-glycerol 3-phosphate: step 3/3.</text>
</comment>
<evidence type="ECO:0000256" key="9">
    <source>
        <dbReference type="ARBA" id="ARBA00022516"/>
    </source>
</evidence>
<dbReference type="RefSeq" id="WP_310912171.1">
    <property type="nucleotide sequence ID" value="NZ_JAVLVT010000004.1"/>
</dbReference>
<evidence type="ECO:0000256" key="7">
    <source>
        <dbReference type="ARBA" id="ARBA00019373"/>
    </source>
</evidence>
<evidence type="ECO:0000256" key="16">
    <source>
        <dbReference type="ARBA" id="ARBA00023209"/>
    </source>
</evidence>
<comment type="caution">
    <text evidence="21">The sequence shown here is derived from an EMBL/GenBank/DDBJ whole genome shotgun (WGS) entry which is preliminary data.</text>
</comment>
<dbReference type="PANTHER" id="PTHR46382:SF1">
    <property type="entry name" value="PHOSPHATIDATE CYTIDYLYLTRANSFERASE"/>
    <property type="match status" value="1"/>
</dbReference>
<comment type="subcellular location">
    <subcellularLocation>
        <location evidence="2">Cell membrane</location>
        <topology evidence="2">Multi-pass membrane protein</topology>
    </subcellularLocation>
</comment>
<evidence type="ECO:0000256" key="11">
    <source>
        <dbReference type="ARBA" id="ARBA00022692"/>
    </source>
</evidence>